<sequence>MRKTLSLLSMLALAGCSTMSVNEAIVPLQTETAKMIGLASSDELTISNVKAGEPDKLGGQQLTYTATTTKGRVFNCSSVQTPGLLASPPTLSAPNCNPVQVHQ</sequence>
<dbReference type="EMBL" id="FONH01000001">
    <property type="protein sequence ID" value="SFE02688.1"/>
    <property type="molecule type" value="Genomic_DNA"/>
</dbReference>
<dbReference type="PROSITE" id="PS51257">
    <property type="entry name" value="PROKAR_LIPOPROTEIN"/>
    <property type="match status" value="1"/>
</dbReference>
<evidence type="ECO:0000313" key="3">
    <source>
        <dbReference type="Proteomes" id="UP000199477"/>
    </source>
</evidence>
<keyword evidence="3" id="KW-1185">Reference proteome</keyword>
<reference evidence="3" key="1">
    <citation type="submission" date="2016-10" db="EMBL/GenBank/DDBJ databases">
        <authorList>
            <person name="Varghese N."/>
            <person name="Submissions S."/>
        </authorList>
    </citation>
    <scope>NUCLEOTIDE SEQUENCE [LARGE SCALE GENOMIC DNA]</scope>
    <source>
        <strain evidence="3">UNC178MFTsu3.1</strain>
    </source>
</reference>
<gene>
    <name evidence="2" type="ORF">SAMN02799615_00130</name>
</gene>
<dbReference type="AlphaFoldDB" id="A0A1I1X7V4"/>
<feature type="signal peptide" evidence="1">
    <location>
        <begin position="1"/>
        <end position="23"/>
    </location>
</feature>
<proteinExistence type="predicted"/>
<evidence type="ECO:0008006" key="4">
    <source>
        <dbReference type="Google" id="ProtNLM"/>
    </source>
</evidence>
<organism evidence="2 3">
    <name type="scientific">Dyella marensis</name>
    <dbReference type="NCBI Taxonomy" id="500610"/>
    <lineage>
        <taxon>Bacteria</taxon>
        <taxon>Pseudomonadati</taxon>
        <taxon>Pseudomonadota</taxon>
        <taxon>Gammaproteobacteria</taxon>
        <taxon>Lysobacterales</taxon>
        <taxon>Rhodanobacteraceae</taxon>
        <taxon>Dyella</taxon>
    </lineage>
</organism>
<dbReference type="Proteomes" id="UP000199477">
    <property type="component" value="Unassembled WGS sequence"/>
</dbReference>
<evidence type="ECO:0000256" key="1">
    <source>
        <dbReference type="SAM" id="SignalP"/>
    </source>
</evidence>
<keyword evidence="1" id="KW-0732">Signal</keyword>
<protein>
    <recommendedName>
        <fullName evidence="4">Lipoprotein</fullName>
    </recommendedName>
</protein>
<accession>A0A1I1X7V4</accession>
<name>A0A1I1X7V4_9GAMM</name>
<dbReference type="RefSeq" id="WP_026634182.1">
    <property type="nucleotide sequence ID" value="NZ_FONH01000001.1"/>
</dbReference>
<evidence type="ECO:0000313" key="2">
    <source>
        <dbReference type="EMBL" id="SFE02688.1"/>
    </source>
</evidence>
<feature type="chain" id="PRO_5011504005" description="Lipoprotein" evidence="1">
    <location>
        <begin position="24"/>
        <end position="103"/>
    </location>
</feature>